<organism evidence="2 3">
    <name type="scientific">Calcarius ornatus</name>
    <name type="common">Chestnut-collared longspur</name>
    <dbReference type="NCBI Taxonomy" id="198940"/>
    <lineage>
        <taxon>Eukaryota</taxon>
        <taxon>Metazoa</taxon>
        <taxon>Chordata</taxon>
        <taxon>Craniata</taxon>
        <taxon>Vertebrata</taxon>
        <taxon>Euteleostomi</taxon>
        <taxon>Archelosauria</taxon>
        <taxon>Archosauria</taxon>
        <taxon>Dinosauria</taxon>
        <taxon>Saurischia</taxon>
        <taxon>Theropoda</taxon>
        <taxon>Coelurosauria</taxon>
        <taxon>Aves</taxon>
        <taxon>Neognathae</taxon>
        <taxon>Neoaves</taxon>
        <taxon>Telluraves</taxon>
        <taxon>Australaves</taxon>
        <taxon>Passeriformes</taxon>
        <taxon>Passeroidea</taxon>
        <taxon>Fringillidae</taxon>
        <taxon>Emberizinae</taxon>
        <taxon>Emberizini</taxon>
        <taxon>Calcarius</taxon>
    </lineage>
</organism>
<keyword evidence="3" id="KW-1185">Reference proteome</keyword>
<evidence type="ECO:0000313" key="3">
    <source>
        <dbReference type="Proteomes" id="UP000603627"/>
    </source>
</evidence>
<accession>A0A852AGU5</accession>
<proteinExistence type="predicted"/>
<dbReference type="Pfam" id="PF00622">
    <property type="entry name" value="SPRY"/>
    <property type="match status" value="1"/>
</dbReference>
<comment type="caution">
    <text evidence="2">The sequence shown here is derived from an EMBL/GenBank/DDBJ whole genome shotgun (WGS) entry which is preliminary data.</text>
</comment>
<dbReference type="InterPro" id="IPR043136">
    <property type="entry name" value="B30.2/SPRY_sf"/>
</dbReference>
<evidence type="ECO:0000313" key="2">
    <source>
        <dbReference type="EMBL" id="NXE71837.1"/>
    </source>
</evidence>
<dbReference type="InterPro" id="IPR013320">
    <property type="entry name" value="ConA-like_dom_sf"/>
</dbReference>
<gene>
    <name evidence="2" type="primary">Trim15</name>
    <name evidence="2" type="ORF">CALORN_R15674</name>
</gene>
<dbReference type="AlphaFoldDB" id="A0A852AGU5"/>
<sequence>TSLQRLPLFLARAPSRVRVALDYERGQVAFFDAEQRSLIFAFPAASFQGQSVRPWFLVWGEGARIALCP</sequence>
<evidence type="ECO:0000259" key="1">
    <source>
        <dbReference type="PROSITE" id="PS50188"/>
    </source>
</evidence>
<dbReference type="EMBL" id="WBNL01005303">
    <property type="protein sequence ID" value="NXE71837.1"/>
    <property type="molecule type" value="Genomic_DNA"/>
</dbReference>
<protein>
    <submittedName>
        <fullName evidence="2">TRI15 protein</fullName>
    </submittedName>
</protein>
<feature type="non-terminal residue" evidence="2">
    <location>
        <position position="69"/>
    </location>
</feature>
<dbReference type="InterPro" id="IPR001870">
    <property type="entry name" value="B30.2/SPRY"/>
</dbReference>
<dbReference type="Proteomes" id="UP000603627">
    <property type="component" value="Unassembled WGS sequence"/>
</dbReference>
<dbReference type="SUPFAM" id="SSF49899">
    <property type="entry name" value="Concanavalin A-like lectins/glucanases"/>
    <property type="match status" value="1"/>
</dbReference>
<name>A0A852AGU5_CALOR</name>
<feature type="domain" description="B30.2/SPRY" evidence="1">
    <location>
        <begin position="1"/>
        <end position="69"/>
    </location>
</feature>
<dbReference type="PROSITE" id="PS50188">
    <property type="entry name" value="B302_SPRY"/>
    <property type="match status" value="1"/>
</dbReference>
<feature type="non-terminal residue" evidence="2">
    <location>
        <position position="1"/>
    </location>
</feature>
<dbReference type="Gene3D" id="2.60.120.920">
    <property type="match status" value="1"/>
</dbReference>
<reference evidence="2" key="1">
    <citation type="submission" date="2019-09" db="EMBL/GenBank/DDBJ databases">
        <title>Bird 10,000 Genomes (B10K) Project - Family phase.</title>
        <authorList>
            <person name="Zhang G."/>
        </authorList>
    </citation>
    <scope>NUCLEOTIDE SEQUENCE</scope>
    <source>
        <strain evidence="2">B10K-DU-015-28</strain>
        <tissue evidence="2">Muscle</tissue>
    </source>
</reference>
<dbReference type="InterPro" id="IPR003877">
    <property type="entry name" value="SPRY_dom"/>
</dbReference>